<gene>
    <name evidence="4" type="ORF">J2S73_003873</name>
</gene>
<comment type="function">
    <text evidence="2">CyaE is necessary for transport of calmodulin-sensitive adenylate cyclase-hemolysin (cyclolysin).</text>
</comment>
<evidence type="ECO:0000256" key="3">
    <source>
        <dbReference type="SAM" id="MobiDB-lite"/>
    </source>
</evidence>
<keyword evidence="2" id="KW-0204">Cytolysis</keyword>
<dbReference type="InterPro" id="IPR003423">
    <property type="entry name" value="OMP_efflux"/>
</dbReference>
<sequence>MAVNRSPTSRSSARRRVILLLGVALALGGCADNALKLAPKSPSEPWTPASDNRSALLPEGQGADTAGSAESDFRPPSDPAAAVLEPPPQLVAGRTYDLPELIDIAARNNPRTRIAWEEARQAALAVGMTEATFLPTLTATVIGGAQQVRTPLPDNITGIDSFTTTVDGVVPALLVEWLVFDFGQRRANAEAARHNSFAANVSFTGAHQQVIYEVAVAYYRYGATIAQERAAHQALRNSRLIQNAADSRNDRGLGTSVEVAQARQQVAQSKLRLVEAQGARRDAYQGLLAAMGVSPMTEIKVGDVAGRTLPRSVGQPTEQMIKAALAQRPDVLAAYSRLQASEAGIRAAEAEFRPKVYLSGIAAQDQADFSVGGLPGVGQQSTSAGVLVGMAIPIYSGGLRRAQLEEAKSLSQSAKEVFTQTQDAAAREIVIASDTLRTALEAHAAARELTAAADVTYDAALESYRSGVGTITDATAADTGLLDARQAQADAHAAALVAASTLAFSLGKMTSQDAPARAAGR</sequence>
<reference evidence="4" key="1">
    <citation type="submission" date="2023-07" db="EMBL/GenBank/DDBJ databases">
        <title>Genomic Encyclopedia of Type Strains, Phase IV (KMG-IV): sequencing the most valuable type-strain genomes for metagenomic binning, comparative biology and taxonomic classification.</title>
        <authorList>
            <person name="Goeker M."/>
        </authorList>
    </citation>
    <scope>NUCLEOTIDE SEQUENCE</scope>
    <source>
        <strain evidence="4">DSM 21202</strain>
    </source>
</reference>
<dbReference type="AlphaFoldDB" id="A0AAE3VS54"/>
<dbReference type="EMBL" id="JAUSUL010000005">
    <property type="protein sequence ID" value="MDQ0317389.1"/>
    <property type="molecule type" value="Genomic_DNA"/>
</dbReference>
<dbReference type="RefSeq" id="WP_306887306.1">
    <property type="nucleotide sequence ID" value="NZ_JAUSUL010000005.1"/>
</dbReference>
<evidence type="ECO:0000256" key="1">
    <source>
        <dbReference type="ARBA" id="ARBA00007613"/>
    </source>
</evidence>
<keyword evidence="2" id="KW-0998">Cell outer membrane</keyword>
<dbReference type="Pfam" id="PF02321">
    <property type="entry name" value="OEP"/>
    <property type="match status" value="2"/>
</dbReference>
<dbReference type="SUPFAM" id="SSF56954">
    <property type="entry name" value="Outer membrane efflux proteins (OEP)"/>
    <property type="match status" value="1"/>
</dbReference>
<feature type="region of interest" description="Disordered" evidence="3">
    <location>
        <begin position="37"/>
        <end position="86"/>
    </location>
</feature>
<proteinExistence type="inferred from homology"/>
<dbReference type="PROSITE" id="PS51257">
    <property type="entry name" value="PROKAR_LIPOPROTEIN"/>
    <property type="match status" value="1"/>
</dbReference>
<comment type="caution">
    <text evidence="4">The sequence shown here is derived from an EMBL/GenBank/DDBJ whole genome shotgun (WGS) entry which is preliminary data.</text>
</comment>
<keyword evidence="5" id="KW-1185">Reference proteome</keyword>
<name>A0AAE3VS54_9HYPH</name>
<organism evidence="4 5">
    <name type="scientific">Amorphus orientalis</name>
    <dbReference type="NCBI Taxonomy" id="649198"/>
    <lineage>
        <taxon>Bacteria</taxon>
        <taxon>Pseudomonadati</taxon>
        <taxon>Pseudomonadota</taxon>
        <taxon>Alphaproteobacteria</taxon>
        <taxon>Hyphomicrobiales</taxon>
        <taxon>Amorphaceae</taxon>
        <taxon>Amorphus</taxon>
    </lineage>
</organism>
<evidence type="ECO:0000256" key="2">
    <source>
        <dbReference type="PIRNR" id="PIRNR001892"/>
    </source>
</evidence>
<accession>A0AAE3VS54</accession>
<evidence type="ECO:0000313" key="4">
    <source>
        <dbReference type="EMBL" id="MDQ0317389.1"/>
    </source>
</evidence>
<dbReference type="PANTHER" id="PTHR30203:SF29">
    <property type="entry name" value="PROTEIN CYAE"/>
    <property type="match status" value="1"/>
</dbReference>
<dbReference type="GO" id="GO:0009279">
    <property type="term" value="C:cell outer membrane"/>
    <property type="evidence" value="ECO:0007669"/>
    <property type="project" value="UniProtKB-SubCell"/>
</dbReference>
<dbReference type="Gene3D" id="1.20.1600.10">
    <property type="entry name" value="Outer membrane efflux proteins (OEP)"/>
    <property type="match status" value="1"/>
</dbReference>
<comment type="similarity">
    <text evidence="1 2">Belongs to the outer membrane factor (OMF) (TC 1.B.17) family.</text>
</comment>
<keyword evidence="2" id="KW-0472">Membrane</keyword>
<dbReference type="PIRSF" id="PIRSF001892">
    <property type="entry name" value="CyaE"/>
    <property type="match status" value="1"/>
</dbReference>
<dbReference type="GO" id="GO:0015562">
    <property type="term" value="F:efflux transmembrane transporter activity"/>
    <property type="evidence" value="ECO:0007669"/>
    <property type="project" value="InterPro"/>
</dbReference>
<dbReference type="PANTHER" id="PTHR30203">
    <property type="entry name" value="OUTER MEMBRANE CATION EFFLUX PROTEIN"/>
    <property type="match status" value="1"/>
</dbReference>
<dbReference type="Proteomes" id="UP001229244">
    <property type="component" value="Unassembled WGS sequence"/>
</dbReference>
<dbReference type="GO" id="GO:0031640">
    <property type="term" value="P:killing of cells of another organism"/>
    <property type="evidence" value="ECO:0007669"/>
    <property type="project" value="UniProtKB-KW"/>
</dbReference>
<dbReference type="InterPro" id="IPR028351">
    <property type="entry name" value="CyaE"/>
</dbReference>
<keyword evidence="2" id="KW-0813">Transport</keyword>
<protein>
    <recommendedName>
        <fullName evidence="2">Protein CyaE</fullName>
    </recommendedName>
</protein>
<evidence type="ECO:0000313" key="5">
    <source>
        <dbReference type="Proteomes" id="UP001229244"/>
    </source>
</evidence>
<dbReference type="InterPro" id="IPR010131">
    <property type="entry name" value="MdtP/NodT-like"/>
</dbReference>
<comment type="subcellular location">
    <subcellularLocation>
        <location evidence="2">Cell outer membrane</location>
        <topology evidence="2">Peripheral membrane protein</topology>
    </subcellularLocation>
</comment>
<keyword evidence="2" id="KW-0354">Hemolysis</keyword>